<dbReference type="PANTHER" id="PTHR44196:SF2">
    <property type="entry name" value="SHORT-CHAIN DEHYDROGENASE-RELATED"/>
    <property type="match status" value="1"/>
</dbReference>
<dbReference type="PRINTS" id="PR00081">
    <property type="entry name" value="GDHRDH"/>
</dbReference>
<evidence type="ECO:0000256" key="1">
    <source>
        <dbReference type="ARBA" id="ARBA00006484"/>
    </source>
</evidence>
<evidence type="ECO:0000256" key="2">
    <source>
        <dbReference type="ARBA" id="ARBA00023002"/>
    </source>
</evidence>
<comment type="similarity">
    <text evidence="1 3">Belongs to the short-chain dehydrogenases/reductases (SDR) family.</text>
</comment>
<evidence type="ECO:0000256" key="3">
    <source>
        <dbReference type="RuleBase" id="RU000363"/>
    </source>
</evidence>
<keyword evidence="6" id="KW-1185">Reference proteome</keyword>
<dbReference type="SMART" id="SM00822">
    <property type="entry name" value="PKS_KR"/>
    <property type="match status" value="1"/>
</dbReference>
<dbReference type="Proteomes" id="UP000270661">
    <property type="component" value="Unassembled WGS sequence"/>
</dbReference>
<dbReference type="PIRSF" id="PIRSF000126">
    <property type="entry name" value="11-beta-HSD1"/>
    <property type="match status" value="1"/>
</dbReference>
<dbReference type="Gene3D" id="3.40.50.720">
    <property type="entry name" value="NAD(P)-binding Rossmann-like Domain"/>
    <property type="match status" value="1"/>
</dbReference>
<dbReference type="Pfam" id="PF00106">
    <property type="entry name" value="adh_short"/>
    <property type="match status" value="1"/>
</dbReference>
<dbReference type="CDD" id="cd05233">
    <property type="entry name" value="SDR_c"/>
    <property type="match status" value="1"/>
</dbReference>
<dbReference type="PANTHER" id="PTHR44196">
    <property type="entry name" value="DEHYDROGENASE/REDUCTASE SDR FAMILY MEMBER 7B"/>
    <property type="match status" value="1"/>
</dbReference>
<dbReference type="InterPro" id="IPR057326">
    <property type="entry name" value="KR_dom"/>
</dbReference>
<dbReference type="PRINTS" id="PR00080">
    <property type="entry name" value="SDRFAMILY"/>
</dbReference>
<keyword evidence="2" id="KW-0560">Oxidoreductase</keyword>
<dbReference type="STRING" id="47879.AXG94_12565"/>
<evidence type="ECO:0000259" key="4">
    <source>
        <dbReference type="SMART" id="SM00822"/>
    </source>
</evidence>
<dbReference type="GO" id="GO:0016020">
    <property type="term" value="C:membrane"/>
    <property type="evidence" value="ECO:0007669"/>
    <property type="project" value="TreeGrafter"/>
</dbReference>
<name>A0A3M3E7L3_9PSED</name>
<dbReference type="GO" id="GO:0016491">
    <property type="term" value="F:oxidoreductase activity"/>
    <property type="evidence" value="ECO:0007669"/>
    <property type="project" value="UniProtKB-KW"/>
</dbReference>
<dbReference type="SUPFAM" id="SSF51735">
    <property type="entry name" value="NAD(P)-binding Rossmann-fold domains"/>
    <property type="match status" value="1"/>
</dbReference>
<dbReference type="EMBL" id="RBOJ01000093">
    <property type="protein sequence ID" value="RMM45647.1"/>
    <property type="molecule type" value="Genomic_DNA"/>
</dbReference>
<feature type="domain" description="Ketoreductase" evidence="4">
    <location>
        <begin position="7"/>
        <end position="191"/>
    </location>
</feature>
<organism evidence="5 6">
    <name type="scientific">Pseudomonas corrugata</name>
    <dbReference type="NCBI Taxonomy" id="47879"/>
    <lineage>
        <taxon>Bacteria</taxon>
        <taxon>Pseudomonadati</taxon>
        <taxon>Pseudomonadota</taxon>
        <taxon>Gammaproteobacteria</taxon>
        <taxon>Pseudomonadales</taxon>
        <taxon>Pseudomonadaceae</taxon>
        <taxon>Pseudomonas</taxon>
    </lineage>
</organism>
<dbReference type="InterPro" id="IPR036291">
    <property type="entry name" value="NAD(P)-bd_dom_sf"/>
</dbReference>
<comment type="caution">
    <text evidence="5">The sequence shown here is derived from an EMBL/GenBank/DDBJ whole genome shotgun (WGS) entry which is preliminary data.</text>
</comment>
<reference evidence="5 6" key="1">
    <citation type="submission" date="2018-08" db="EMBL/GenBank/DDBJ databases">
        <title>Recombination of ecologically and evolutionarily significant loci maintains genetic cohesion in the Pseudomonas syringae species complex.</title>
        <authorList>
            <person name="Dillon M."/>
            <person name="Thakur S."/>
            <person name="Almeida R.N.D."/>
            <person name="Weir B.S."/>
            <person name="Guttman D.S."/>
        </authorList>
    </citation>
    <scope>NUCLEOTIDE SEQUENCE [LARGE SCALE GENOMIC DNA]</scope>
    <source>
        <strain evidence="5 6">NCPPB2445</strain>
    </source>
</reference>
<dbReference type="InterPro" id="IPR002347">
    <property type="entry name" value="SDR_fam"/>
</dbReference>
<sequence>MENCMTRYALITGASGGIGLAMAEALARRGRNLLLVARQRDRLESIAIELTQRFGVEVLFRACDLGEPLRLSGFLLELEESERQIDLLVNCAGIGTCGPFLGQDWMTEQDLIEVNILALTRLCHAVGNSMALHGGGQILNVASIAAFQPGPWMSTYYASKAFVLHFSEALRVELKKCAIKVSVLCPGPTQTGFFAKAHLDEQKLKDGKLLMSPEEVALYAVRALDRNRAIIIPGRRNRWLAALPRLGSRWMVRSIAGLINKAYCPR</sequence>
<dbReference type="AlphaFoldDB" id="A0A3M3E7L3"/>
<evidence type="ECO:0000313" key="6">
    <source>
        <dbReference type="Proteomes" id="UP000270661"/>
    </source>
</evidence>
<evidence type="ECO:0000313" key="5">
    <source>
        <dbReference type="EMBL" id="RMM45647.1"/>
    </source>
</evidence>
<proteinExistence type="inferred from homology"/>
<accession>A0A3M3E7L3</accession>
<gene>
    <name evidence="5" type="ORF">ALQ77_01398</name>
</gene>
<protein>
    <recommendedName>
        <fullName evidence="4">Ketoreductase domain-containing protein</fullName>
    </recommendedName>
</protein>